<evidence type="ECO:0008006" key="4">
    <source>
        <dbReference type="Google" id="ProtNLM"/>
    </source>
</evidence>
<protein>
    <recommendedName>
        <fullName evidence="4">Regulator of chromosome condensation-like protein</fullName>
    </recommendedName>
</protein>
<dbReference type="OrthoDB" id="2351940at2759"/>
<feature type="region of interest" description="Disordered" evidence="1">
    <location>
        <begin position="405"/>
        <end position="470"/>
    </location>
</feature>
<feature type="compositionally biased region" description="Low complexity" evidence="1">
    <location>
        <begin position="335"/>
        <end position="351"/>
    </location>
</feature>
<evidence type="ECO:0000313" key="2">
    <source>
        <dbReference type="EMBL" id="KAB2576910.1"/>
    </source>
</evidence>
<feature type="compositionally biased region" description="Basic and acidic residues" evidence="1">
    <location>
        <begin position="37"/>
        <end position="59"/>
    </location>
</feature>
<feature type="compositionally biased region" description="Low complexity" evidence="1">
    <location>
        <begin position="131"/>
        <end position="140"/>
    </location>
</feature>
<sequence length="593" mass="67133">MSAPRYNFDFPPATQQSSADQDSANLPARLQHIRQALQREREQQRAENDVAASERRTRLADPNQPPMPRRNRRGPRGLARTHGAFDDQPRRMRSPPRLEPSDPPTSAIRNRPHAEPSQRFSALRRARQQREQSSTPLSELSELERAGERLAEISQSISQLIGPNNLSNAELLRLEFGPPRDDASERRTFKRRKLDRDDASTIHSSRYGHFGQVVPGRLRMEIVSCDGGEYSDNSGDLHRVDNALRNDASVYCTKKSHCNMILRHQGETTFSLDKIVIKAPERGFTAPYVDSDEETLLEATDSKATNSVQEGMIFLAMDSESLLTGTAPYQIDYGASSSASSRASSTSSSSSRRPERISLIESLHDPEVLAGMARRHDLRDRLEQQTREDREARFARLLRMRRRLESRQHRDSNSDNCDYSETNDRPAIISPTAPTPPPALQGLHVTQEEDDESSESEPDPPSASIMADRLRRDSRWRAESEDDDYEDDIRNVNHLLWDRRTGPGIIRSARRSTPSKIEPEESAVVDGDVLAPHARFFMQKNKSKITIRFDPPVAGKFILLKLWSPSKHGNIDIQNIAVHGFSGPRYFPAVEMR</sequence>
<proteinExistence type="predicted"/>
<feature type="region of interest" description="Disordered" evidence="1">
    <location>
        <begin position="334"/>
        <end position="355"/>
    </location>
</feature>
<keyword evidence="3" id="KW-1185">Reference proteome</keyword>
<feature type="region of interest" description="Disordered" evidence="1">
    <location>
        <begin position="1"/>
        <end position="143"/>
    </location>
</feature>
<reference evidence="2 3" key="1">
    <citation type="journal article" date="2019" name="Sci. Rep.">
        <title>A multi-omics analysis of the grapevine pathogen Lasiodiplodia theobromae reveals that temperature affects the expression of virulence- and pathogenicity-related genes.</title>
        <authorList>
            <person name="Felix C."/>
            <person name="Meneses R."/>
            <person name="Goncalves M.F.M."/>
            <person name="Tilleman L."/>
            <person name="Duarte A.S."/>
            <person name="Jorrin-Novo J.V."/>
            <person name="Van de Peer Y."/>
            <person name="Deforce D."/>
            <person name="Van Nieuwerburgh F."/>
            <person name="Esteves A.C."/>
            <person name="Alves A."/>
        </authorList>
    </citation>
    <scope>NUCLEOTIDE SEQUENCE [LARGE SCALE GENOMIC DNA]</scope>
    <source>
        <strain evidence="2 3">LA-SOL3</strain>
    </source>
</reference>
<gene>
    <name evidence="2" type="ORF">DBV05_g4365</name>
</gene>
<dbReference type="EMBL" id="VCHE01000020">
    <property type="protein sequence ID" value="KAB2576910.1"/>
    <property type="molecule type" value="Genomic_DNA"/>
</dbReference>
<name>A0A5N5DH80_9PEZI</name>
<feature type="compositionally biased region" description="Acidic residues" evidence="1">
    <location>
        <begin position="448"/>
        <end position="458"/>
    </location>
</feature>
<feature type="compositionally biased region" description="Polar residues" evidence="1">
    <location>
        <begin position="13"/>
        <end position="24"/>
    </location>
</feature>
<comment type="caution">
    <text evidence="2">The sequence shown here is derived from an EMBL/GenBank/DDBJ whole genome shotgun (WGS) entry which is preliminary data.</text>
</comment>
<dbReference type="AlphaFoldDB" id="A0A5N5DH80"/>
<dbReference type="Proteomes" id="UP000325902">
    <property type="component" value="Unassembled WGS sequence"/>
</dbReference>
<accession>A0A5N5DH80</accession>
<evidence type="ECO:0000313" key="3">
    <source>
        <dbReference type="Proteomes" id="UP000325902"/>
    </source>
</evidence>
<organism evidence="2 3">
    <name type="scientific">Lasiodiplodia theobromae</name>
    <dbReference type="NCBI Taxonomy" id="45133"/>
    <lineage>
        <taxon>Eukaryota</taxon>
        <taxon>Fungi</taxon>
        <taxon>Dikarya</taxon>
        <taxon>Ascomycota</taxon>
        <taxon>Pezizomycotina</taxon>
        <taxon>Dothideomycetes</taxon>
        <taxon>Dothideomycetes incertae sedis</taxon>
        <taxon>Botryosphaeriales</taxon>
        <taxon>Botryosphaeriaceae</taxon>
        <taxon>Lasiodiplodia</taxon>
    </lineage>
</organism>
<evidence type="ECO:0000256" key="1">
    <source>
        <dbReference type="SAM" id="MobiDB-lite"/>
    </source>
</evidence>